<evidence type="ECO:0000313" key="2">
    <source>
        <dbReference type="Proteomes" id="UP000030764"/>
    </source>
</evidence>
<dbReference type="Proteomes" id="UP000030764">
    <property type="component" value="Unassembled WGS sequence"/>
</dbReference>
<organism evidence="1 2">
    <name type="scientific">Trichuris suis</name>
    <name type="common">pig whipworm</name>
    <dbReference type="NCBI Taxonomy" id="68888"/>
    <lineage>
        <taxon>Eukaryota</taxon>
        <taxon>Metazoa</taxon>
        <taxon>Ecdysozoa</taxon>
        <taxon>Nematoda</taxon>
        <taxon>Enoplea</taxon>
        <taxon>Dorylaimia</taxon>
        <taxon>Trichinellida</taxon>
        <taxon>Trichuridae</taxon>
        <taxon>Trichuris</taxon>
    </lineage>
</organism>
<protein>
    <submittedName>
        <fullName evidence="1">Uncharacterized protein</fullName>
    </submittedName>
</protein>
<dbReference type="EMBL" id="KL363197">
    <property type="protein sequence ID" value="KFD55781.1"/>
    <property type="molecule type" value="Genomic_DNA"/>
</dbReference>
<name>A0A085MEY5_9BILA</name>
<sequence>MARDDPSLPIVTSCIPGQPQNFSCQLFYDCSQVHRISGCNSLAIVPSSEQIVNASNGKLLICSATATLRLAFDFFSFPTANHDVPSIEMTYGRTCANRTVPAGAISSQGSPDWSTLSQVACLSPIYIFDRIDNSYLRFLIFECMRSL</sequence>
<accession>A0A085MEY5</accession>
<keyword evidence="2" id="KW-1185">Reference proteome</keyword>
<gene>
    <name evidence="1" type="ORF">M513_03220</name>
</gene>
<reference evidence="1 2" key="1">
    <citation type="journal article" date="2014" name="Nat. Genet.">
        <title>Genome and transcriptome of the porcine whipworm Trichuris suis.</title>
        <authorList>
            <person name="Jex A.R."/>
            <person name="Nejsum P."/>
            <person name="Schwarz E.M."/>
            <person name="Hu L."/>
            <person name="Young N.D."/>
            <person name="Hall R.S."/>
            <person name="Korhonen P.K."/>
            <person name="Liao S."/>
            <person name="Thamsborg S."/>
            <person name="Xia J."/>
            <person name="Xu P."/>
            <person name="Wang S."/>
            <person name="Scheerlinck J.P."/>
            <person name="Hofmann A."/>
            <person name="Sternberg P.W."/>
            <person name="Wang J."/>
            <person name="Gasser R.B."/>
        </authorList>
    </citation>
    <scope>NUCLEOTIDE SEQUENCE [LARGE SCALE GENOMIC DNA]</scope>
    <source>
        <strain evidence="1">DCEP-RM93M</strain>
    </source>
</reference>
<proteinExistence type="predicted"/>
<evidence type="ECO:0000313" key="1">
    <source>
        <dbReference type="EMBL" id="KFD55781.1"/>
    </source>
</evidence>
<dbReference type="AlphaFoldDB" id="A0A085MEY5"/>